<dbReference type="SUPFAM" id="SSF53681">
    <property type="entry name" value="Aspartate/glutamate racemase"/>
    <property type="match status" value="2"/>
</dbReference>
<dbReference type="Proteomes" id="UP000243096">
    <property type="component" value="Unassembled WGS sequence"/>
</dbReference>
<evidence type="ECO:0000256" key="2">
    <source>
        <dbReference type="ARBA" id="ARBA00023235"/>
    </source>
</evidence>
<evidence type="ECO:0000256" key="1">
    <source>
        <dbReference type="ARBA" id="ARBA00007847"/>
    </source>
</evidence>
<evidence type="ECO:0000313" key="3">
    <source>
        <dbReference type="EMBL" id="PPB81014.1"/>
    </source>
</evidence>
<dbReference type="EMBL" id="PRDW01000024">
    <property type="protein sequence ID" value="PPB81014.1"/>
    <property type="molecule type" value="Genomic_DNA"/>
</dbReference>
<reference evidence="3 4" key="1">
    <citation type="submission" date="2018-01" db="EMBL/GenBank/DDBJ databases">
        <title>Genomic Encyclopedia of Type Strains, Phase III (KMG-III): the genomes of soil and plant-associated and newly described type strains.</title>
        <authorList>
            <person name="Whitman W."/>
        </authorList>
    </citation>
    <scope>NUCLEOTIDE SEQUENCE [LARGE SCALE GENOMIC DNA]</scope>
    <source>
        <strain evidence="3 4">HKI456</strain>
    </source>
</reference>
<dbReference type="InterPro" id="IPR033134">
    <property type="entry name" value="Asp/Glu_racemase_AS_2"/>
</dbReference>
<dbReference type="PANTHER" id="PTHR21198">
    <property type="entry name" value="GLUTAMATE RACEMASE"/>
    <property type="match status" value="1"/>
</dbReference>
<dbReference type="Pfam" id="PF01177">
    <property type="entry name" value="Asp_Glu_race"/>
    <property type="match status" value="1"/>
</dbReference>
<keyword evidence="2" id="KW-0413">Isomerase</keyword>
<protein>
    <submittedName>
        <fullName evidence="3">Aspartate racemase</fullName>
    </submittedName>
</protein>
<name>A0A2P5K6Q3_9BURK</name>
<accession>A0A2P5K6Q3</accession>
<dbReference type="GO" id="GO:0047661">
    <property type="term" value="F:amino-acid racemase activity"/>
    <property type="evidence" value="ECO:0007669"/>
    <property type="project" value="InterPro"/>
</dbReference>
<keyword evidence="4" id="KW-1185">Reference proteome</keyword>
<comment type="similarity">
    <text evidence="1">Belongs to the aspartate/glutamate racemases family.</text>
</comment>
<dbReference type="AlphaFoldDB" id="A0A2P5K6Q3"/>
<organism evidence="3 4">
    <name type="scientific">Mycetohabitans endofungorum</name>
    <dbReference type="NCBI Taxonomy" id="417203"/>
    <lineage>
        <taxon>Bacteria</taxon>
        <taxon>Pseudomonadati</taxon>
        <taxon>Pseudomonadota</taxon>
        <taxon>Betaproteobacteria</taxon>
        <taxon>Burkholderiales</taxon>
        <taxon>Burkholderiaceae</taxon>
        <taxon>Mycetohabitans</taxon>
    </lineage>
</organism>
<dbReference type="PANTHER" id="PTHR21198:SF7">
    <property type="entry name" value="ASPARTATE-GLUTAMATE RACEMASE FAMILY"/>
    <property type="match status" value="1"/>
</dbReference>
<dbReference type="InterPro" id="IPR004380">
    <property type="entry name" value="Asp_race"/>
</dbReference>
<comment type="caution">
    <text evidence="3">The sequence shown here is derived from an EMBL/GenBank/DDBJ whole genome shotgun (WGS) entry which is preliminary data.</text>
</comment>
<dbReference type="InterPro" id="IPR001920">
    <property type="entry name" value="Asp/Glu_race"/>
</dbReference>
<sequence>MMTDASFGKNRLGILGGMGSEATAYFLRLLAQRAGAQVDQDHVPFLLLSCPEIPDRSTAVENGDTIVPTMIHARLAQLAQAGCGAVAIACNTAHYWRDEFAAALRIPFIDMVSATARQTALSGAGSAIVLGTRSTIRYRLYDHALNNAGVRLIEPDDEIVELTSAAISLSKAGDLPGASAQLARSLTACRALHADAVILGCTELPMVVPAGIRDIHLIDSACCLADACVQWWRAKSIPDQGMGVRLRPLVKLG</sequence>
<dbReference type="InterPro" id="IPR015942">
    <property type="entry name" value="Asp/Glu/hydantoin_racemase"/>
</dbReference>
<gene>
    <name evidence="3" type="ORF">B0O95_1242</name>
</gene>
<proteinExistence type="inferred from homology"/>
<dbReference type="Gene3D" id="3.40.50.1860">
    <property type="match status" value="2"/>
</dbReference>
<dbReference type="PROSITE" id="PS00924">
    <property type="entry name" value="ASP_GLU_RACEMASE_2"/>
    <property type="match status" value="1"/>
</dbReference>
<dbReference type="NCBIfam" id="TIGR00035">
    <property type="entry name" value="asp_race"/>
    <property type="match status" value="1"/>
</dbReference>
<evidence type="ECO:0000313" key="4">
    <source>
        <dbReference type="Proteomes" id="UP000243096"/>
    </source>
</evidence>